<protein>
    <submittedName>
        <fullName evidence="2">N-acetylgalactosaminyl-diphosphoundecaprenol glucuronosyltransferase</fullName>
    </submittedName>
</protein>
<dbReference type="InterPro" id="IPR029044">
    <property type="entry name" value="Nucleotide-diphossugar_trans"/>
</dbReference>
<keyword evidence="2" id="KW-0808">Transferase</keyword>
<evidence type="ECO:0000313" key="2">
    <source>
        <dbReference type="EMBL" id="CAA9242672.1"/>
    </source>
</evidence>
<dbReference type="PANTHER" id="PTHR22916">
    <property type="entry name" value="GLYCOSYLTRANSFERASE"/>
    <property type="match status" value="1"/>
</dbReference>
<dbReference type="Pfam" id="PF00535">
    <property type="entry name" value="Glycos_transf_2"/>
    <property type="match status" value="1"/>
</dbReference>
<dbReference type="AlphaFoldDB" id="A0A6J4I6M9"/>
<organism evidence="2">
    <name type="scientific">uncultured Chthoniobacterales bacterium</name>
    <dbReference type="NCBI Taxonomy" id="1836801"/>
    <lineage>
        <taxon>Bacteria</taxon>
        <taxon>Pseudomonadati</taxon>
        <taxon>Verrucomicrobiota</taxon>
        <taxon>Spartobacteria</taxon>
        <taxon>Chthoniobacterales</taxon>
        <taxon>environmental samples</taxon>
    </lineage>
</organism>
<dbReference type="PANTHER" id="PTHR22916:SF3">
    <property type="entry name" value="UDP-GLCNAC:BETAGAL BETA-1,3-N-ACETYLGLUCOSAMINYLTRANSFERASE-LIKE PROTEIN 1"/>
    <property type="match status" value="1"/>
</dbReference>
<sequence length="275" mass="30860">MSPLVSVCIPVYNAEPYLAETFASVLGQTYANWEMIIVENCSTDNSRALIQRLIDDAHDARIRVYTNDTHLDMAGNMNRALSLAGGEYVKLLCADDTIVPHCLARQVDALQQHTTAVLAGCSRNITAPDGKTLLVRSSFAETALYKGRTVIERCIRSATNLIGEPTSVLLRSSVLKIEPHLSEHGRYWIDFELWSRLLLHGDMFYDKEPLAQFRLHGGAATRTFQRATVDDFLAIADRILSRTGGRLTAPQRAWVHVKIRLMHIARRLLYRRVAG</sequence>
<proteinExistence type="predicted"/>
<dbReference type="SUPFAM" id="SSF53448">
    <property type="entry name" value="Nucleotide-diphospho-sugar transferases"/>
    <property type="match status" value="1"/>
</dbReference>
<feature type="domain" description="Glycosyltransferase 2-like" evidence="1">
    <location>
        <begin position="6"/>
        <end position="137"/>
    </location>
</feature>
<gene>
    <name evidence="2" type="ORF">AVDCRST_MAG42-2108</name>
</gene>
<dbReference type="EMBL" id="CADCTA010000068">
    <property type="protein sequence ID" value="CAA9242672.1"/>
    <property type="molecule type" value="Genomic_DNA"/>
</dbReference>
<reference evidence="2" key="1">
    <citation type="submission" date="2020-02" db="EMBL/GenBank/DDBJ databases">
        <authorList>
            <person name="Meier V. D."/>
        </authorList>
    </citation>
    <scope>NUCLEOTIDE SEQUENCE</scope>
    <source>
        <strain evidence="2">AVDCRST_MAG42</strain>
    </source>
</reference>
<dbReference type="GO" id="GO:0016758">
    <property type="term" value="F:hexosyltransferase activity"/>
    <property type="evidence" value="ECO:0007669"/>
    <property type="project" value="UniProtKB-ARBA"/>
</dbReference>
<name>A0A6J4I6M9_9BACT</name>
<dbReference type="Gene3D" id="3.90.550.10">
    <property type="entry name" value="Spore Coat Polysaccharide Biosynthesis Protein SpsA, Chain A"/>
    <property type="match status" value="1"/>
</dbReference>
<evidence type="ECO:0000259" key="1">
    <source>
        <dbReference type="Pfam" id="PF00535"/>
    </source>
</evidence>
<accession>A0A6J4I6M9</accession>
<dbReference type="InterPro" id="IPR001173">
    <property type="entry name" value="Glyco_trans_2-like"/>
</dbReference>